<dbReference type="OrthoDB" id="8641981at2"/>
<organism evidence="3 4">
    <name type="scientific">Caballeronia grimmiae</name>
    <dbReference type="NCBI Taxonomy" id="1071679"/>
    <lineage>
        <taxon>Bacteria</taxon>
        <taxon>Pseudomonadati</taxon>
        <taxon>Pseudomonadota</taxon>
        <taxon>Betaproteobacteria</taxon>
        <taxon>Burkholderiales</taxon>
        <taxon>Burkholderiaceae</taxon>
        <taxon>Caballeronia</taxon>
    </lineage>
</organism>
<dbReference type="eggNOG" id="ENOG5033AD4">
    <property type="taxonomic scope" value="Bacteria"/>
</dbReference>
<feature type="signal peptide" evidence="2">
    <location>
        <begin position="1"/>
        <end position="20"/>
    </location>
</feature>
<dbReference type="EMBL" id="JFHE01000016">
    <property type="protein sequence ID" value="KDR33408.1"/>
    <property type="molecule type" value="Genomic_DNA"/>
</dbReference>
<comment type="caution">
    <text evidence="3">The sequence shown here is derived from an EMBL/GenBank/DDBJ whole genome shotgun (WGS) entry which is preliminary data.</text>
</comment>
<dbReference type="Proteomes" id="UP000027439">
    <property type="component" value="Unassembled WGS sequence"/>
</dbReference>
<dbReference type="InterPro" id="IPR021762">
    <property type="entry name" value="DUF3325"/>
</dbReference>
<gene>
    <name evidence="3" type="ORF">BG57_07715</name>
</gene>
<protein>
    <recommendedName>
        <fullName evidence="5">DUF3325 domain-containing protein</fullName>
    </recommendedName>
</protein>
<dbReference type="RefSeq" id="WP_035966546.1">
    <property type="nucleotide sequence ID" value="NZ_BMEG01000004.1"/>
</dbReference>
<feature type="transmembrane region" description="Helical" evidence="1">
    <location>
        <begin position="36"/>
        <end position="54"/>
    </location>
</feature>
<feature type="chain" id="PRO_5001667129" description="DUF3325 domain-containing protein" evidence="2">
    <location>
        <begin position="21"/>
        <end position="91"/>
    </location>
</feature>
<keyword evidence="1" id="KW-0472">Membrane</keyword>
<proteinExistence type="predicted"/>
<evidence type="ECO:0000313" key="4">
    <source>
        <dbReference type="Proteomes" id="UP000027439"/>
    </source>
</evidence>
<evidence type="ECO:0008006" key="5">
    <source>
        <dbReference type="Google" id="ProtNLM"/>
    </source>
</evidence>
<keyword evidence="1" id="KW-0812">Transmembrane</keyword>
<evidence type="ECO:0000256" key="1">
    <source>
        <dbReference type="SAM" id="Phobius"/>
    </source>
</evidence>
<reference evidence="3 4" key="1">
    <citation type="submission" date="2014-03" db="EMBL/GenBank/DDBJ databases">
        <title>Draft Genome Sequences of Four Burkholderia Strains.</title>
        <authorList>
            <person name="Liu X.Y."/>
            <person name="Li C.X."/>
            <person name="Xu J.H."/>
        </authorList>
    </citation>
    <scope>NUCLEOTIDE SEQUENCE [LARGE SCALE GENOMIC DNA]</scope>
    <source>
        <strain evidence="3 4">R27</strain>
    </source>
</reference>
<dbReference type="AlphaFoldDB" id="A0A069NYF3"/>
<dbReference type="STRING" id="1071679.BG57_07715"/>
<keyword evidence="2" id="KW-0732">Signal</keyword>
<accession>A0A069NYF3</accession>
<evidence type="ECO:0000256" key="2">
    <source>
        <dbReference type="SAM" id="SignalP"/>
    </source>
</evidence>
<name>A0A069NYF3_9BURK</name>
<dbReference type="Pfam" id="PF11804">
    <property type="entry name" value="DUF3325"/>
    <property type="match status" value="1"/>
</dbReference>
<sequence length="91" mass="10051">MMHMIALLCCVASFACLALAMERHQRPILRGHTRSLRVADWCGLLLALVIAVANEGWAMGLVRYSGDTSFGAGVVYLALIAYERFRPRPSN</sequence>
<evidence type="ECO:0000313" key="3">
    <source>
        <dbReference type="EMBL" id="KDR33408.1"/>
    </source>
</evidence>
<keyword evidence="1" id="KW-1133">Transmembrane helix</keyword>